<feature type="repeat" description="PPR" evidence="3">
    <location>
        <begin position="323"/>
        <end position="353"/>
    </location>
</feature>
<dbReference type="InterPro" id="IPR046848">
    <property type="entry name" value="E_motif"/>
</dbReference>
<evidence type="ECO:0000313" key="4">
    <source>
        <dbReference type="EMBL" id="KMZ59197.1"/>
    </source>
</evidence>
<dbReference type="InterPro" id="IPR046960">
    <property type="entry name" value="PPR_At4g14850-like_plant"/>
</dbReference>
<dbReference type="GO" id="GO:0009451">
    <property type="term" value="P:RNA modification"/>
    <property type="evidence" value="ECO:0000318"/>
    <property type="project" value="GO_Central"/>
</dbReference>
<protein>
    <submittedName>
        <fullName evidence="4">Pentatricopeptide repeat-containing protein</fullName>
    </submittedName>
</protein>
<name>A0A0K9NT33_ZOSMR</name>
<dbReference type="Pfam" id="PF13041">
    <property type="entry name" value="PPR_2"/>
    <property type="match status" value="2"/>
</dbReference>
<reference evidence="5" key="1">
    <citation type="journal article" date="2016" name="Nature">
        <title>The genome of the seagrass Zostera marina reveals angiosperm adaptation to the sea.</title>
        <authorList>
            <person name="Olsen J.L."/>
            <person name="Rouze P."/>
            <person name="Verhelst B."/>
            <person name="Lin Y.-C."/>
            <person name="Bayer T."/>
            <person name="Collen J."/>
            <person name="Dattolo E."/>
            <person name="De Paoli E."/>
            <person name="Dittami S."/>
            <person name="Maumus F."/>
            <person name="Michel G."/>
            <person name="Kersting A."/>
            <person name="Lauritano C."/>
            <person name="Lohaus R."/>
            <person name="Toepel M."/>
            <person name="Tonon T."/>
            <person name="Vanneste K."/>
            <person name="Amirebrahimi M."/>
            <person name="Brakel J."/>
            <person name="Bostroem C."/>
            <person name="Chovatia M."/>
            <person name="Grimwood J."/>
            <person name="Jenkins J.W."/>
            <person name="Jueterbock A."/>
            <person name="Mraz A."/>
            <person name="Stam W.T."/>
            <person name="Tice H."/>
            <person name="Bornberg-Bauer E."/>
            <person name="Green P.J."/>
            <person name="Pearson G.A."/>
            <person name="Procaccini G."/>
            <person name="Duarte C.M."/>
            <person name="Schmutz J."/>
            <person name="Reusch T.B.H."/>
            <person name="Van de Peer Y."/>
        </authorList>
    </citation>
    <scope>NUCLEOTIDE SEQUENCE [LARGE SCALE GENOMIC DNA]</scope>
    <source>
        <strain evidence="5">cv. Finnish</strain>
    </source>
</reference>
<accession>A0A0K9NT33</accession>
<dbReference type="PROSITE" id="PS51375">
    <property type="entry name" value="PPR"/>
    <property type="match status" value="3"/>
</dbReference>
<dbReference type="Pfam" id="PF01535">
    <property type="entry name" value="PPR"/>
    <property type="match status" value="5"/>
</dbReference>
<dbReference type="PANTHER" id="PTHR47926">
    <property type="entry name" value="PENTATRICOPEPTIDE REPEAT-CONTAINING PROTEIN"/>
    <property type="match status" value="1"/>
</dbReference>
<dbReference type="InterPro" id="IPR002885">
    <property type="entry name" value="PPR_rpt"/>
</dbReference>
<dbReference type="Gene3D" id="1.25.40.10">
    <property type="entry name" value="Tetratricopeptide repeat domain"/>
    <property type="match status" value="4"/>
</dbReference>
<dbReference type="FunFam" id="1.25.40.10:FF:000196">
    <property type="entry name" value="Pentatricopeptide repeat-containing protein At4g14850"/>
    <property type="match status" value="1"/>
</dbReference>
<dbReference type="FunFam" id="1.25.40.10:FF:000073">
    <property type="entry name" value="Pentatricopeptide repeat-containing protein chloroplastic"/>
    <property type="match status" value="1"/>
</dbReference>
<dbReference type="GO" id="GO:0003729">
    <property type="term" value="F:mRNA binding"/>
    <property type="evidence" value="ECO:0007669"/>
    <property type="project" value="UniProtKB-ARBA"/>
</dbReference>
<dbReference type="InterPro" id="IPR011990">
    <property type="entry name" value="TPR-like_helical_dom_sf"/>
</dbReference>
<evidence type="ECO:0000256" key="3">
    <source>
        <dbReference type="PROSITE-ProRule" id="PRU00708"/>
    </source>
</evidence>
<dbReference type="Proteomes" id="UP000036987">
    <property type="component" value="Unassembled WGS sequence"/>
</dbReference>
<dbReference type="STRING" id="29655.A0A0K9NT33"/>
<dbReference type="SUPFAM" id="SSF48452">
    <property type="entry name" value="TPR-like"/>
    <property type="match status" value="1"/>
</dbReference>
<feature type="repeat" description="PPR" evidence="3">
    <location>
        <begin position="86"/>
        <end position="120"/>
    </location>
</feature>
<keyword evidence="5" id="KW-1185">Reference proteome</keyword>
<dbReference type="Pfam" id="PF20431">
    <property type="entry name" value="E_motif"/>
    <property type="match status" value="1"/>
</dbReference>
<feature type="repeat" description="PPR" evidence="3">
    <location>
        <begin position="221"/>
        <end position="255"/>
    </location>
</feature>
<evidence type="ECO:0000313" key="5">
    <source>
        <dbReference type="Proteomes" id="UP000036987"/>
    </source>
</evidence>
<comment type="similarity">
    <text evidence="2">Belongs to the PPR family. PCMP-E subfamily.</text>
</comment>
<proteinExistence type="inferred from homology"/>
<dbReference type="FunFam" id="1.25.40.10:FF:000090">
    <property type="entry name" value="Pentatricopeptide repeat-containing protein, chloroplastic"/>
    <property type="match status" value="1"/>
</dbReference>
<dbReference type="NCBIfam" id="TIGR00756">
    <property type="entry name" value="PPR"/>
    <property type="match status" value="6"/>
</dbReference>
<comment type="caution">
    <text evidence="4">The sequence shown here is derived from an EMBL/GenBank/DDBJ whole genome shotgun (WGS) entry which is preliminary data.</text>
</comment>
<dbReference type="OrthoDB" id="185373at2759"/>
<gene>
    <name evidence="4" type="ORF">ZOSMA_6G01280</name>
</gene>
<keyword evidence="1" id="KW-0677">Repeat</keyword>
<dbReference type="OMA" id="DTHPRSE"/>
<organism evidence="4 5">
    <name type="scientific">Zostera marina</name>
    <name type="common">Eelgrass</name>
    <dbReference type="NCBI Taxonomy" id="29655"/>
    <lineage>
        <taxon>Eukaryota</taxon>
        <taxon>Viridiplantae</taxon>
        <taxon>Streptophyta</taxon>
        <taxon>Embryophyta</taxon>
        <taxon>Tracheophyta</taxon>
        <taxon>Spermatophyta</taxon>
        <taxon>Magnoliopsida</taxon>
        <taxon>Liliopsida</taxon>
        <taxon>Zosteraceae</taxon>
        <taxon>Zostera</taxon>
    </lineage>
</organism>
<dbReference type="PANTHER" id="PTHR47926:SF502">
    <property type="entry name" value="SELENIUM BINDING PROTEIN"/>
    <property type="match status" value="1"/>
</dbReference>
<dbReference type="AlphaFoldDB" id="A0A0K9NT33"/>
<sequence>MKKSGNLFSSVKQIVNDRDLLKRAAIDSKLSSSSSGLQVLDLIDAGSLEPTYDIYSQLVKRCTVSKRIEIARFVHAHFLRSSFSADVFFHTSVLNMYAKCRSMDDAKKVFDEMADRNVVAWTAMITGYSQNDRPREALDLFVKMMSSKNGGVLPDRFTFGSVLKAAGGDECETAGKQIHGLSMKCGWCSDVYVGSSLLDMYAKCGKMKEAGLVFHGLQCKNEVTWNALIDGFRRVGKVEIAMEMFREMQRENAVTATQFTYSIVFGTCAGVGSLEQGKLVHAHMIKNSYDITVFVGNCLLDMYAKSGSIDDAKKVFRRLDKLDVVSWNSMLNAYAQHGDGKAAVALFTFMKPKPDLITFLCVLSACSHSGLVKEGKEVFRLMKTKHRLLPDARHYVTMVDLLGRGGLLQEALSFIKSTEFATTNAALWGALLGACRVHRNVDIGKYAAERVFELDPTDSGAHLLLSNIYASVGRLEEASEAKRRLKYSGAKKDAACSWIEVGNQIHVFLTDDKFHPRREEICDMWATILEKIKKAGYVCDEREREEAQLQCHSEKLALAFSLLIRLESHGSPDCCKRCQKIPSL</sequence>
<evidence type="ECO:0000256" key="2">
    <source>
        <dbReference type="ARBA" id="ARBA00061659"/>
    </source>
</evidence>
<dbReference type="EMBL" id="LFYR01001803">
    <property type="protein sequence ID" value="KMZ59197.1"/>
    <property type="molecule type" value="Genomic_DNA"/>
</dbReference>
<evidence type="ECO:0000256" key="1">
    <source>
        <dbReference type="ARBA" id="ARBA00022737"/>
    </source>
</evidence>